<sequence length="1103" mass="124961">MHQQNGHHTSTSQFKSIFDSKPDPIHRKNYQERRTINNSSTKTRLQEQTYKQYCTDQLTDSFESVPQKSKGVNLHGDTKKLKTSRNGKNSILNILNSRRFALSALESDQHADVALMSSSKVKYFDKNILQDNNKNNNFSSLVKRNLGKERMSAGNRNSIFNENVNDTLDQLVYKEIHFIEESDNNYSSDFSDEFSLLSSVSTSKSQNLQFDYDPTNSKNSFGVCESVSKTKSIAFVESVNETNNNVSVAENMNDINSGHSNRLHNNHYAVSRVKCRAKDLLKLIDLTIGELMNVFELKPNDDYEFFMLHSSECKNRNQCHVQTNGDPLHKEVQTESVDIYYGAWTQQPPCENGEFCERIISNNCSYDLSSSNDLDHVSSKITLYELANELCLGINNLDAKINPAPKNTINTFPINKLNTPENSSSIIMNTNKRLSDSLSENLQLMLNIINEEKVTNVSYLFKKKNTTDTNDFDLNEDDFLEIFFNTTDIRFLAKHKSDHVDGESQSMKSENTSSSEKLIAFNENEKNKPQSFLFPWENYECIACECAPRKQSVILTIHRPVKLCQEPGKVKEPFNYSESAGEFICIWTVIGLKQLPDRLLYCPGLSETGLKGANLNCAIFSPDNDTSLVIAGLQDGSLCIWDLHNYSSEILNKSTNMSVFTDIYHQCILTDHMNSPDLPIILSPTYKTSIVENKVFTNKSKFRSPINCLTQQHNHFNPIISVKIADRDIQRCGGEADESPKDIDEFQLIALDEIGSISLWLVIMNKKCKIKDSIENLVGSQTDYCLSPGTGRLRLIRLLFIHSKSAKIDIPIYVEINNSKCQVESNDWDISNQLNNKIITTCLDVTKHGNFLVGCSNGQILHRGRSPNQTVYPKVFSRILCFAAVQSLASHPHEALHIFIAGYTDGKICLFKTNHSQPIREWYITSPLPLVSLSKTQCEEDMTESASKVASTSSCNHLFVSVRKLIWSNTRCSVFFSLDSNNQVILWDTANILNMPNYHLHSNNMKSSLVGNSLGNFNQNSDKTPLYQINDICLSTLPCSNYINQVSLSSSSQVLAQSHPPRSLIVFYSHKVSIYWINSRWTDESENEVTLLQRSLDSFMDIS</sequence>
<dbReference type="PANTHER" id="PTHR16022">
    <property type="entry name" value="WD REPEAT DOMAIN 60"/>
    <property type="match status" value="1"/>
</dbReference>
<evidence type="ECO:0000313" key="2">
    <source>
        <dbReference type="EMBL" id="KAK4475900.1"/>
    </source>
</evidence>
<feature type="compositionally biased region" description="Polar residues" evidence="1">
    <location>
        <begin position="1"/>
        <end position="15"/>
    </location>
</feature>
<dbReference type="InterPro" id="IPR001680">
    <property type="entry name" value="WD40_rpt"/>
</dbReference>
<dbReference type="PANTHER" id="PTHR16022:SF0">
    <property type="entry name" value="CYTOPLASMIC DYNEIN 2 INTERMEDIATE CHAIN 1"/>
    <property type="match status" value="1"/>
</dbReference>
<proteinExistence type="predicted"/>
<dbReference type="InterPro" id="IPR015943">
    <property type="entry name" value="WD40/YVTN_repeat-like_dom_sf"/>
</dbReference>
<dbReference type="InterPro" id="IPR042505">
    <property type="entry name" value="DYNC2I1"/>
</dbReference>
<dbReference type="EMBL" id="JALJAT010000001">
    <property type="protein sequence ID" value="KAK4475900.1"/>
    <property type="molecule type" value="Genomic_DNA"/>
</dbReference>
<dbReference type="Gene3D" id="2.130.10.10">
    <property type="entry name" value="YVTN repeat-like/Quinoprotein amine dehydrogenase"/>
    <property type="match status" value="1"/>
</dbReference>
<comment type="caution">
    <text evidence="2">The sequence shown here is derived from an EMBL/GenBank/DDBJ whole genome shotgun (WGS) entry which is preliminary data.</text>
</comment>
<dbReference type="SMART" id="SM00320">
    <property type="entry name" value="WD40"/>
    <property type="match status" value="4"/>
</dbReference>
<reference evidence="2" key="1">
    <citation type="submission" date="2022-04" db="EMBL/GenBank/DDBJ databases">
        <authorList>
            <person name="Xu L."/>
            <person name="Lv Z."/>
        </authorList>
    </citation>
    <scope>NUCLEOTIDE SEQUENCE</scope>
    <source>
        <strain evidence="2">LV_2022a</strain>
    </source>
</reference>
<evidence type="ECO:0008006" key="4">
    <source>
        <dbReference type="Google" id="ProtNLM"/>
    </source>
</evidence>
<evidence type="ECO:0000256" key="1">
    <source>
        <dbReference type="SAM" id="MobiDB-lite"/>
    </source>
</evidence>
<reference evidence="2" key="2">
    <citation type="journal article" date="2023" name="Infect Dis Poverty">
        <title>Chromosome-scale genome of the human blood fluke Schistosoma mekongi and its implications for public health.</title>
        <authorList>
            <person name="Zhou M."/>
            <person name="Xu L."/>
            <person name="Xu D."/>
            <person name="Chen W."/>
            <person name="Khan J."/>
            <person name="Hu Y."/>
            <person name="Huang H."/>
            <person name="Wei H."/>
            <person name="Zhang Y."/>
            <person name="Chusongsang P."/>
            <person name="Tanasarnprasert K."/>
            <person name="Hu X."/>
            <person name="Limpanont Y."/>
            <person name="Lv Z."/>
        </authorList>
    </citation>
    <scope>NUCLEOTIDE SEQUENCE</scope>
    <source>
        <strain evidence="2">LV_2022a</strain>
    </source>
</reference>
<protein>
    <recommendedName>
        <fullName evidence="4">WD repeat-containing protein 60</fullName>
    </recommendedName>
</protein>
<evidence type="ECO:0000313" key="3">
    <source>
        <dbReference type="Proteomes" id="UP001292079"/>
    </source>
</evidence>
<dbReference type="SUPFAM" id="SSF50978">
    <property type="entry name" value="WD40 repeat-like"/>
    <property type="match status" value="1"/>
</dbReference>
<dbReference type="GO" id="GO:0005868">
    <property type="term" value="C:cytoplasmic dynein complex"/>
    <property type="evidence" value="ECO:0007669"/>
    <property type="project" value="InterPro"/>
</dbReference>
<keyword evidence="3" id="KW-1185">Reference proteome</keyword>
<dbReference type="GO" id="GO:0005929">
    <property type="term" value="C:cilium"/>
    <property type="evidence" value="ECO:0007669"/>
    <property type="project" value="GOC"/>
</dbReference>
<accession>A0AAE2DA59</accession>
<feature type="compositionally biased region" description="Basic and acidic residues" evidence="1">
    <location>
        <begin position="18"/>
        <end position="35"/>
    </location>
</feature>
<organism evidence="2 3">
    <name type="scientific">Schistosoma mekongi</name>
    <name type="common">Parasitic worm</name>
    <dbReference type="NCBI Taxonomy" id="38744"/>
    <lineage>
        <taxon>Eukaryota</taxon>
        <taxon>Metazoa</taxon>
        <taxon>Spiralia</taxon>
        <taxon>Lophotrochozoa</taxon>
        <taxon>Platyhelminthes</taxon>
        <taxon>Trematoda</taxon>
        <taxon>Digenea</taxon>
        <taxon>Strigeidida</taxon>
        <taxon>Schistosomatoidea</taxon>
        <taxon>Schistosomatidae</taxon>
        <taxon>Schistosoma</taxon>
    </lineage>
</organism>
<dbReference type="GO" id="GO:0045503">
    <property type="term" value="F:dynein light chain binding"/>
    <property type="evidence" value="ECO:0007669"/>
    <property type="project" value="InterPro"/>
</dbReference>
<dbReference type="GO" id="GO:0042073">
    <property type="term" value="P:intraciliary transport"/>
    <property type="evidence" value="ECO:0007669"/>
    <property type="project" value="InterPro"/>
</dbReference>
<dbReference type="Proteomes" id="UP001292079">
    <property type="component" value="Unassembled WGS sequence"/>
</dbReference>
<feature type="region of interest" description="Disordered" evidence="1">
    <location>
        <begin position="1"/>
        <end position="44"/>
    </location>
</feature>
<dbReference type="AlphaFoldDB" id="A0AAE2DA59"/>
<name>A0AAE2DA59_SCHME</name>
<gene>
    <name evidence="2" type="ORF">MN116_001145</name>
</gene>
<dbReference type="GO" id="GO:0045504">
    <property type="term" value="F:dynein heavy chain binding"/>
    <property type="evidence" value="ECO:0007669"/>
    <property type="project" value="InterPro"/>
</dbReference>
<dbReference type="InterPro" id="IPR036322">
    <property type="entry name" value="WD40_repeat_dom_sf"/>
</dbReference>